<dbReference type="GO" id="GO:0006281">
    <property type="term" value="P:DNA repair"/>
    <property type="evidence" value="ECO:0007669"/>
    <property type="project" value="UniProtKB-KW"/>
</dbReference>
<gene>
    <name evidence="11" type="primary">recN</name>
    <name evidence="11" type="ORF">FS935_04370</name>
</gene>
<dbReference type="Proteomes" id="UP000321363">
    <property type="component" value="Unassembled WGS sequence"/>
</dbReference>
<dbReference type="PIRSF" id="PIRSF003128">
    <property type="entry name" value="RecN"/>
    <property type="match status" value="1"/>
</dbReference>
<dbReference type="GO" id="GO:0009432">
    <property type="term" value="P:SOS response"/>
    <property type="evidence" value="ECO:0007669"/>
    <property type="project" value="TreeGrafter"/>
</dbReference>
<dbReference type="GO" id="GO:0006310">
    <property type="term" value="P:DNA recombination"/>
    <property type="evidence" value="ECO:0007669"/>
    <property type="project" value="InterPro"/>
</dbReference>
<evidence type="ECO:0000256" key="9">
    <source>
        <dbReference type="PIRNR" id="PIRNR003128"/>
    </source>
</evidence>
<keyword evidence="12" id="KW-1185">Reference proteome</keyword>
<dbReference type="Gene3D" id="3.40.50.300">
    <property type="entry name" value="P-loop containing nucleotide triphosphate hydrolases"/>
    <property type="match status" value="2"/>
</dbReference>
<evidence type="ECO:0000313" key="12">
    <source>
        <dbReference type="Proteomes" id="UP000321363"/>
    </source>
</evidence>
<dbReference type="NCBIfam" id="TIGR00634">
    <property type="entry name" value="recN"/>
    <property type="match status" value="1"/>
</dbReference>
<comment type="similarity">
    <text evidence="2 9">Belongs to the RecN family.</text>
</comment>
<feature type="domain" description="RecF/RecN/SMC N-terminal" evidence="10">
    <location>
        <begin position="2"/>
        <end position="515"/>
    </location>
</feature>
<sequence length="566" mass="63787">MLAELSIKNFAIIESLTVSFEKGLTVLTGETGAGKSIIIDAVHLLAGARGSSEFVRFGEKRAELEALFLMDDDKHPVYNKCDEFGIDISDGMIILRRDLSATGKSICRINGKLVTIAVLREVGQYLVDVHGQHDNQELMNEENHINLLDQYGGKKIKTALENYFDVYRNFDTLQKKIIQLSENEQEMAHRLDLLQFQLEEIEGAELQPKEDELLTEEKNQISNYEKVYESLQNSYSALHGEQRGLDWVGHAMSNLENVGSINKTLQDLSETISNAYYMLEDISYQVRNELESLEFDPERLNFVESRLNEINTLKRKYGQSVEEILTYSAKIEEEIDTIKNKDSHLYKLQKELDSILEDLSIEAKNVTSIRKNFAEVLIDEIHQELKELYMEKTTFDVNISLKQTSGQQVKYTANGADDVEFFISTNPGEPLKSLSKTASGGELSRIMLAMKSIFSQHQGITSIIFDEVDTGVSGRVAQAIAEKIYRVSNGSQVLCITHLPQVAAMADTHLYIAKETSSGRTKTSVKPLKEEEKIREIGRMIAGVEVTELSKQHAKELLSLAHTSKG</sequence>
<proteinExistence type="inferred from homology"/>
<comment type="caution">
    <text evidence="11">The sequence shown here is derived from an EMBL/GenBank/DDBJ whole genome shotgun (WGS) entry which is preliminary data.</text>
</comment>
<dbReference type="AlphaFoldDB" id="A0A5C6WC28"/>
<dbReference type="GO" id="GO:0005524">
    <property type="term" value="F:ATP binding"/>
    <property type="evidence" value="ECO:0007669"/>
    <property type="project" value="UniProtKB-KW"/>
</dbReference>
<dbReference type="InterPro" id="IPR027417">
    <property type="entry name" value="P-loop_NTPase"/>
</dbReference>
<dbReference type="CDD" id="cd03241">
    <property type="entry name" value="ABC_RecN"/>
    <property type="match status" value="2"/>
</dbReference>
<protein>
    <recommendedName>
        <fullName evidence="3 9">DNA repair protein RecN</fullName>
    </recommendedName>
    <alternativeName>
        <fullName evidence="8 9">Recombination protein N</fullName>
    </alternativeName>
</protein>
<dbReference type="OrthoDB" id="9806954at2"/>
<dbReference type="EMBL" id="VOQF01000001">
    <property type="protein sequence ID" value="TXC93429.1"/>
    <property type="molecule type" value="Genomic_DNA"/>
</dbReference>
<dbReference type="SUPFAM" id="SSF52540">
    <property type="entry name" value="P-loop containing nucleoside triphosphate hydrolases"/>
    <property type="match status" value="1"/>
</dbReference>
<evidence type="ECO:0000256" key="6">
    <source>
        <dbReference type="ARBA" id="ARBA00022840"/>
    </source>
</evidence>
<evidence type="ECO:0000256" key="7">
    <source>
        <dbReference type="ARBA" id="ARBA00023204"/>
    </source>
</evidence>
<keyword evidence="4" id="KW-0547">Nucleotide-binding</keyword>
<dbReference type="RefSeq" id="WP_146946287.1">
    <property type="nucleotide sequence ID" value="NZ_VOQF01000001.1"/>
</dbReference>
<evidence type="ECO:0000256" key="1">
    <source>
        <dbReference type="ARBA" id="ARBA00003618"/>
    </source>
</evidence>
<keyword evidence="6" id="KW-0067">ATP-binding</keyword>
<dbReference type="PANTHER" id="PTHR11059:SF0">
    <property type="entry name" value="DNA REPAIR PROTEIN RECN"/>
    <property type="match status" value="1"/>
</dbReference>
<organism evidence="11 12">
    <name type="scientific">Metabacillus litoralis</name>
    <dbReference type="NCBI Taxonomy" id="152268"/>
    <lineage>
        <taxon>Bacteria</taxon>
        <taxon>Bacillati</taxon>
        <taxon>Bacillota</taxon>
        <taxon>Bacilli</taxon>
        <taxon>Bacillales</taxon>
        <taxon>Bacillaceae</taxon>
        <taxon>Metabacillus</taxon>
    </lineage>
</organism>
<comment type="function">
    <text evidence="1 9">May be involved in recombinational repair of damaged DNA.</text>
</comment>
<name>A0A5C6WC28_9BACI</name>
<dbReference type="GO" id="GO:0043590">
    <property type="term" value="C:bacterial nucleoid"/>
    <property type="evidence" value="ECO:0007669"/>
    <property type="project" value="TreeGrafter"/>
</dbReference>
<dbReference type="Pfam" id="PF02463">
    <property type="entry name" value="SMC_N"/>
    <property type="match status" value="1"/>
</dbReference>
<evidence type="ECO:0000256" key="3">
    <source>
        <dbReference type="ARBA" id="ARBA00021315"/>
    </source>
</evidence>
<dbReference type="InterPro" id="IPR003395">
    <property type="entry name" value="RecF/RecN/SMC_N"/>
</dbReference>
<keyword evidence="7 9" id="KW-0234">DNA repair</keyword>
<reference evidence="11 12" key="1">
    <citation type="journal article" date="2005" name="Int. J. Syst. Evol. Microbiol.">
        <title>Bacillus litoralis sp. nov., isolated from a tidal flat of the Yellow Sea in Korea.</title>
        <authorList>
            <person name="Yoon J.H."/>
            <person name="Oh T.K."/>
        </authorList>
    </citation>
    <scope>NUCLEOTIDE SEQUENCE [LARGE SCALE GENOMIC DNA]</scope>
    <source>
        <strain evidence="11 12">SW-211</strain>
    </source>
</reference>
<evidence type="ECO:0000256" key="2">
    <source>
        <dbReference type="ARBA" id="ARBA00009441"/>
    </source>
</evidence>
<evidence type="ECO:0000256" key="5">
    <source>
        <dbReference type="ARBA" id="ARBA00022763"/>
    </source>
</evidence>
<dbReference type="InterPro" id="IPR004604">
    <property type="entry name" value="DNA_recomb/repair_RecN"/>
</dbReference>
<dbReference type="FunFam" id="3.40.50.300:FF:000319">
    <property type="entry name" value="DNA repair protein RecN"/>
    <property type="match status" value="1"/>
</dbReference>
<dbReference type="FunFam" id="3.40.50.300:FF:000356">
    <property type="entry name" value="DNA repair protein RecN"/>
    <property type="match status" value="1"/>
</dbReference>
<evidence type="ECO:0000259" key="10">
    <source>
        <dbReference type="Pfam" id="PF02463"/>
    </source>
</evidence>
<evidence type="ECO:0000256" key="8">
    <source>
        <dbReference type="ARBA" id="ARBA00033408"/>
    </source>
</evidence>
<evidence type="ECO:0000313" key="11">
    <source>
        <dbReference type="EMBL" id="TXC93429.1"/>
    </source>
</evidence>
<accession>A0A5C6WC28</accession>
<dbReference type="PANTHER" id="PTHR11059">
    <property type="entry name" value="DNA REPAIR PROTEIN RECN"/>
    <property type="match status" value="1"/>
</dbReference>
<keyword evidence="5 9" id="KW-0227">DNA damage</keyword>
<evidence type="ECO:0000256" key="4">
    <source>
        <dbReference type="ARBA" id="ARBA00022741"/>
    </source>
</evidence>